<proteinExistence type="predicted"/>
<organism evidence="1">
    <name type="scientific">marine sediment metagenome</name>
    <dbReference type="NCBI Taxonomy" id="412755"/>
    <lineage>
        <taxon>unclassified sequences</taxon>
        <taxon>metagenomes</taxon>
        <taxon>ecological metagenomes</taxon>
    </lineage>
</organism>
<evidence type="ECO:0000313" key="1">
    <source>
        <dbReference type="EMBL" id="GAF77645.1"/>
    </source>
</evidence>
<name>X0TNG7_9ZZZZ</name>
<protein>
    <submittedName>
        <fullName evidence="1">Uncharacterized protein</fullName>
    </submittedName>
</protein>
<reference evidence="1" key="1">
    <citation type="journal article" date="2014" name="Front. Microbiol.">
        <title>High frequency of phylogenetically diverse reductive dehalogenase-homologous genes in deep subseafloor sedimentary metagenomes.</title>
        <authorList>
            <person name="Kawai M."/>
            <person name="Futagami T."/>
            <person name="Toyoda A."/>
            <person name="Takaki Y."/>
            <person name="Nishi S."/>
            <person name="Hori S."/>
            <person name="Arai W."/>
            <person name="Tsubouchi T."/>
            <person name="Morono Y."/>
            <person name="Uchiyama I."/>
            <person name="Ito T."/>
            <person name="Fujiyama A."/>
            <person name="Inagaki F."/>
            <person name="Takami H."/>
        </authorList>
    </citation>
    <scope>NUCLEOTIDE SEQUENCE</scope>
    <source>
        <strain evidence="1">Expedition CK06-06</strain>
    </source>
</reference>
<dbReference type="AlphaFoldDB" id="X0TNG7"/>
<dbReference type="EMBL" id="BARS01008360">
    <property type="protein sequence ID" value="GAF77645.1"/>
    <property type="molecule type" value="Genomic_DNA"/>
</dbReference>
<accession>X0TNG7</accession>
<feature type="non-terminal residue" evidence="1">
    <location>
        <position position="74"/>
    </location>
</feature>
<gene>
    <name evidence="1" type="ORF">S01H1_15951</name>
</gene>
<sequence length="74" mass="8671">MNLSEEQKEFLRENAARVPDLIDLTRQCFDRRDLDGRSKEGRAVRRFLAENAIEYKTTSRVPAEAIEFTPEQIE</sequence>
<comment type="caution">
    <text evidence="1">The sequence shown here is derived from an EMBL/GenBank/DDBJ whole genome shotgun (WGS) entry which is preliminary data.</text>
</comment>